<protein>
    <submittedName>
        <fullName evidence="1">Uncharacterized protein</fullName>
    </submittedName>
</protein>
<comment type="caution">
    <text evidence="1">The sequence shown here is derived from an EMBL/GenBank/DDBJ whole genome shotgun (WGS) entry which is preliminary data.</text>
</comment>
<dbReference type="SUPFAM" id="SSF52540">
    <property type="entry name" value="P-loop containing nucleoside triphosphate hydrolases"/>
    <property type="match status" value="1"/>
</dbReference>
<evidence type="ECO:0000313" key="2">
    <source>
        <dbReference type="Proteomes" id="UP000773614"/>
    </source>
</evidence>
<proteinExistence type="predicted"/>
<keyword evidence="2" id="KW-1185">Reference proteome</keyword>
<dbReference type="AlphaFoldDB" id="A0A964T6J4"/>
<dbReference type="Proteomes" id="UP000773614">
    <property type="component" value="Unassembled WGS sequence"/>
</dbReference>
<dbReference type="EMBL" id="SPKJ01000034">
    <property type="protein sequence ID" value="MYZ48327.1"/>
    <property type="molecule type" value="Genomic_DNA"/>
</dbReference>
<dbReference type="RefSeq" id="WP_161140676.1">
    <property type="nucleotide sequence ID" value="NZ_SPKJ01000034.1"/>
</dbReference>
<accession>A0A964T6J4</accession>
<sequence>MNLLLHVGLHRCATTAFQSYLAAHAAELAANRIRVGAGAVGAPALHRTLAQIPAGADWLVVSEENLLGPMIGIGTRLMAGLPAAGEAVRDAMAGGRVAVLLAFREPKAFLSSVYRFRLSVGETRDPEAFVRDIEPDGLSVMPLVTRLERIYGAGAVRLLDFDDVRRTRGLAYVRAGEAVTGRAWPGADALPLVNDTYPEVVAALMAALPDLGLALGKRHVHEICAIAHAFRHDYNRSPDTWRQITEEMATVASAGVVPVPHWVRGQIRFQLAERLARTAGFRTLAPGRRARVGDLVRQAVASGETPVADALWAALSPQHRARLEAEHAMLVDLARTGAAEARAGTEAGVSGD</sequence>
<dbReference type="InterPro" id="IPR027417">
    <property type="entry name" value="P-loop_NTPase"/>
</dbReference>
<evidence type="ECO:0000313" key="1">
    <source>
        <dbReference type="EMBL" id="MYZ48327.1"/>
    </source>
</evidence>
<organism evidence="1 2">
    <name type="scientific">Propylenella binzhouense</name>
    <dbReference type="NCBI Taxonomy" id="2555902"/>
    <lineage>
        <taxon>Bacteria</taxon>
        <taxon>Pseudomonadati</taxon>
        <taxon>Pseudomonadota</taxon>
        <taxon>Alphaproteobacteria</taxon>
        <taxon>Hyphomicrobiales</taxon>
        <taxon>Propylenellaceae</taxon>
        <taxon>Propylenella</taxon>
    </lineage>
</organism>
<gene>
    <name evidence="1" type="ORF">E4O86_11465</name>
</gene>
<name>A0A964T6J4_9HYPH</name>
<reference evidence="1" key="1">
    <citation type="submission" date="2019-03" db="EMBL/GenBank/DDBJ databases">
        <title>Afifella sp. nov., isolated from activated sludge.</title>
        <authorList>
            <person name="Li Q."/>
            <person name="Liu Y."/>
        </authorList>
    </citation>
    <scope>NUCLEOTIDE SEQUENCE</scope>
    <source>
        <strain evidence="1">L72</strain>
    </source>
</reference>
<dbReference type="OrthoDB" id="8481769at2"/>